<proteinExistence type="inferred from homology"/>
<dbReference type="PANTHER" id="PTHR42844:SF1">
    <property type="entry name" value="DIHYDRONEOPTERIN ALDOLASE 1-RELATED"/>
    <property type="match status" value="1"/>
</dbReference>
<keyword evidence="10" id="KW-1185">Reference proteome</keyword>
<comment type="catalytic activity">
    <reaction evidence="1 6">
        <text>7,8-dihydroneopterin = 6-hydroxymethyl-7,8-dihydropterin + glycolaldehyde</text>
        <dbReference type="Rhea" id="RHEA:10540"/>
        <dbReference type="ChEBI" id="CHEBI:17001"/>
        <dbReference type="ChEBI" id="CHEBI:17071"/>
        <dbReference type="ChEBI" id="CHEBI:44841"/>
        <dbReference type="EC" id="4.1.2.25"/>
    </reaction>
</comment>
<dbReference type="GO" id="GO:0046654">
    <property type="term" value="P:tetrahydrofolate biosynthetic process"/>
    <property type="evidence" value="ECO:0007669"/>
    <property type="project" value="UniProtKB-UniRule"/>
</dbReference>
<dbReference type="RefSeq" id="WP_038682594.1">
    <property type="nucleotide sequence ID" value="NZ_CP007514.1"/>
</dbReference>
<dbReference type="NCBIfam" id="TIGR00526">
    <property type="entry name" value="folB_dom"/>
    <property type="match status" value="1"/>
</dbReference>
<evidence type="ECO:0000313" key="10">
    <source>
        <dbReference type="Proteomes" id="UP000025229"/>
    </source>
</evidence>
<dbReference type="KEGG" id="rrd:RradSPS_2123"/>
<evidence type="ECO:0000313" key="8">
    <source>
        <dbReference type="EMBL" id="AHY47406.1"/>
    </source>
</evidence>
<dbReference type="InterPro" id="IPR006156">
    <property type="entry name" value="Dihydroneopterin_aldolase"/>
</dbReference>
<keyword evidence="4 6" id="KW-0289">Folate biosynthesis</keyword>
<evidence type="ECO:0000313" key="9">
    <source>
        <dbReference type="EMBL" id="MDX5894809.1"/>
    </source>
</evidence>
<dbReference type="GO" id="GO:0004150">
    <property type="term" value="F:dihydroneopterin aldolase activity"/>
    <property type="evidence" value="ECO:0007669"/>
    <property type="project" value="UniProtKB-UniRule"/>
</dbReference>
<dbReference type="EC" id="4.1.2.25" evidence="6"/>
<dbReference type="Proteomes" id="UP000025229">
    <property type="component" value="Chromosome"/>
</dbReference>
<organism evidence="8 10">
    <name type="scientific">Rubrobacter radiotolerans</name>
    <name type="common">Arthrobacter radiotolerans</name>
    <dbReference type="NCBI Taxonomy" id="42256"/>
    <lineage>
        <taxon>Bacteria</taxon>
        <taxon>Bacillati</taxon>
        <taxon>Actinomycetota</taxon>
        <taxon>Rubrobacteria</taxon>
        <taxon>Rubrobacterales</taxon>
        <taxon>Rubrobacteraceae</taxon>
        <taxon>Rubrobacter</taxon>
    </lineage>
</organism>
<dbReference type="InterPro" id="IPR043133">
    <property type="entry name" value="GTP-CH-I_C/QueF"/>
</dbReference>
<dbReference type="EMBL" id="CP007514">
    <property type="protein sequence ID" value="AHY47406.1"/>
    <property type="molecule type" value="Genomic_DNA"/>
</dbReference>
<protein>
    <recommendedName>
        <fullName evidence="6">7,8-dihydroneopterin aldolase</fullName>
        <ecNumber evidence="6">4.1.2.25</ecNumber>
    </recommendedName>
</protein>
<dbReference type="Gene3D" id="3.30.1130.10">
    <property type="match status" value="1"/>
</dbReference>
<dbReference type="AlphaFoldDB" id="A0A023X5B4"/>
<evidence type="ECO:0000256" key="2">
    <source>
        <dbReference type="ARBA" id="ARBA00005013"/>
    </source>
</evidence>
<sequence>MAAFSRDKIIVEGMTFFGYHGTLEAENDLGQPFVVSVTMNADLRPAGESDDLTKSVDYSKVHDAAKRIVEGERVALIETVAERIASAVLEDHPSVEAVTVRVKKPHVRLGGTVLEGSAVEILRER</sequence>
<dbReference type="EMBL" id="JAWXXX010000001">
    <property type="protein sequence ID" value="MDX5894809.1"/>
    <property type="molecule type" value="Genomic_DNA"/>
</dbReference>
<dbReference type="NCBIfam" id="TIGR00525">
    <property type="entry name" value="folB"/>
    <property type="match status" value="1"/>
</dbReference>
<gene>
    <name evidence="9" type="primary">folB</name>
    <name evidence="8" type="ORF">RradSPS_2123</name>
    <name evidence="9" type="ORF">SIL72_12340</name>
</gene>
<dbReference type="InterPro" id="IPR006157">
    <property type="entry name" value="FolB_dom"/>
</dbReference>
<dbReference type="GO" id="GO:0046656">
    <property type="term" value="P:folic acid biosynthetic process"/>
    <property type="evidence" value="ECO:0007669"/>
    <property type="project" value="UniProtKB-UniRule"/>
</dbReference>
<dbReference type="Proteomes" id="UP001281130">
    <property type="component" value="Unassembled WGS sequence"/>
</dbReference>
<evidence type="ECO:0000256" key="6">
    <source>
        <dbReference type="RuleBase" id="RU362079"/>
    </source>
</evidence>
<comment type="function">
    <text evidence="6">Catalyzes the conversion of 7,8-dihydroneopterin to 6-hydroxymethyl-7,8-dihydropterin.</text>
</comment>
<name>A0A023X5B4_RUBRA</name>
<dbReference type="CDD" id="cd00534">
    <property type="entry name" value="DHNA_DHNTPE"/>
    <property type="match status" value="1"/>
</dbReference>
<reference evidence="9" key="2">
    <citation type="submission" date="2023-11" db="EMBL/GenBank/DDBJ databases">
        <title>MicrobeMod: A computational toolkit for identifying prokaryotic methylation and restriction-modification with nanopore sequencing.</title>
        <authorList>
            <person name="Crits-Christoph A."/>
            <person name="Kang S.C."/>
            <person name="Lee H."/>
            <person name="Ostrov N."/>
        </authorList>
    </citation>
    <scope>NUCLEOTIDE SEQUENCE</scope>
    <source>
        <strain evidence="9">ATCC 51242</strain>
    </source>
</reference>
<dbReference type="UniPathway" id="UPA00077">
    <property type="reaction ID" value="UER00154"/>
</dbReference>
<dbReference type="PANTHER" id="PTHR42844">
    <property type="entry name" value="DIHYDRONEOPTERIN ALDOLASE 1-RELATED"/>
    <property type="match status" value="1"/>
</dbReference>
<evidence type="ECO:0000256" key="5">
    <source>
        <dbReference type="ARBA" id="ARBA00023239"/>
    </source>
</evidence>
<dbReference type="SUPFAM" id="SSF55620">
    <property type="entry name" value="Tetrahydrobiopterin biosynthesis enzymes-like"/>
    <property type="match status" value="1"/>
</dbReference>
<dbReference type="STRING" id="42256.RradSPS_2123"/>
<dbReference type="eggNOG" id="COG1539">
    <property type="taxonomic scope" value="Bacteria"/>
</dbReference>
<dbReference type="HOGENOM" id="CLU_112632_1_3_11"/>
<reference evidence="8 10" key="1">
    <citation type="submission" date="2014-03" db="EMBL/GenBank/DDBJ databases">
        <title>Complete genome sequence of the Radio-Resistant Rubrobacter radiotolerans RSPS-4.</title>
        <authorList>
            <person name="Egas C.C."/>
            <person name="Barroso C.C."/>
            <person name="Froufe H.J.C."/>
            <person name="Pacheco J.J."/>
            <person name="Albuquerque L.L."/>
            <person name="da Costa M.M.S."/>
        </authorList>
    </citation>
    <scope>NUCLEOTIDE SEQUENCE [LARGE SCALE GENOMIC DNA]</scope>
    <source>
        <strain evidence="8 10">RSPS-4</strain>
    </source>
</reference>
<evidence type="ECO:0000256" key="3">
    <source>
        <dbReference type="ARBA" id="ARBA00005708"/>
    </source>
</evidence>
<evidence type="ECO:0000256" key="1">
    <source>
        <dbReference type="ARBA" id="ARBA00001353"/>
    </source>
</evidence>
<comment type="similarity">
    <text evidence="3 6">Belongs to the DHNA family.</text>
</comment>
<feature type="domain" description="Dihydroneopterin aldolase/epimerase" evidence="7">
    <location>
        <begin position="9"/>
        <end position="123"/>
    </location>
</feature>
<evidence type="ECO:0000259" key="7">
    <source>
        <dbReference type="SMART" id="SM00905"/>
    </source>
</evidence>
<accession>A0A023X5B4</accession>
<dbReference type="SMART" id="SM00905">
    <property type="entry name" value="FolB"/>
    <property type="match status" value="1"/>
</dbReference>
<dbReference type="OrthoDB" id="3212934at2"/>
<keyword evidence="5 6" id="KW-0456">Lyase</keyword>
<evidence type="ECO:0000256" key="4">
    <source>
        <dbReference type="ARBA" id="ARBA00022909"/>
    </source>
</evidence>
<dbReference type="Pfam" id="PF02152">
    <property type="entry name" value="FolB"/>
    <property type="match status" value="1"/>
</dbReference>
<comment type="pathway">
    <text evidence="2 6">Cofactor biosynthesis; tetrahydrofolate biosynthesis; 2-amino-4-hydroxy-6-hydroxymethyl-7,8-dihydropteridine diphosphate from 7,8-dihydroneopterin triphosphate: step 3/4.</text>
</comment>
<dbReference type="FunFam" id="3.30.1130.10:FF:000003">
    <property type="entry name" value="7,8-dihydroneopterin aldolase"/>
    <property type="match status" value="1"/>
</dbReference>
<dbReference type="GO" id="GO:0005737">
    <property type="term" value="C:cytoplasm"/>
    <property type="evidence" value="ECO:0007669"/>
    <property type="project" value="TreeGrafter"/>
</dbReference>